<dbReference type="Proteomes" id="UP000234881">
    <property type="component" value="Unassembled WGS sequence"/>
</dbReference>
<dbReference type="EMBL" id="PKUQ01000047">
    <property type="protein sequence ID" value="PLW75667.1"/>
    <property type="molecule type" value="Genomic_DNA"/>
</dbReference>
<proteinExistence type="predicted"/>
<evidence type="ECO:0000313" key="1">
    <source>
        <dbReference type="EMBL" id="PLW75667.1"/>
    </source>
</evidence>
<accession>A0A2N5XML6</accession>
<dbReference type="AlphaFoldDB" id="A0A2N5XML6"/>
<keyword evidence="2" id="KW-1185">Reference proteome</keyword>
<gene>
    <name evidence="1" type="ORF">C0081_18670</name>
</gene>
<protein>
    <submittedName>
        <fullName evidence="1">Uncharacterized protein</fullName>
    </submittedName>
</protein>
<organism evidence="1 2">
    <name type="scientific">Cohaesibacter celericrescens</name>
    <dbReference type="NCBI Taxonomy" id="2067669"/>
    <lineage>
        <taxon>Bacteria</taxon>
        <taxon>Pseudomonadati</taxon>
        <taxon>Pseudomonadota</taxon>
        <taxon>Alphaproteobacteria</taxon>
        <taxon>Hyphomicrobiales</taxon>
        <taxon>Cohaesibacteraceae</taxon>
    </lineage>
</organism>
<sequence length="59" mass="6320">MGPDGFVDYSTRMHNDLIGNTMCCQSNAFMWIAKSATIEISRSKGITGSDGSLGFQPSS</sequence>
<evidence type="ECO:0000313" key="2">
    <source>
        <dbReference type="Proteomes" id="UP000234881"/>
    </source>
</evidence>
<name>A0A2N5XML6_9HYPH</name>
<comment type="caution">
    <text evidence="1">The sequence shown here is derived from an EMBL/GenBank/DDBJ whole genome shotgun (WGS) entry which is preliminary data.</text>
</comment>
<reference evidence="1 2" key="1">
    <citation type="submission" date="2018-01" db="EMBL/GenBank/DDBJ databases">
        <title>The draft genome sequence of Cohaesibacter sp. H1304.</title>
        <authorList>
            <person name="Wang N.-N."/>
            <person name="Du Z.-J."/>
        </authorList>
    </citation>
    <scope>NUCLEOTIDE SEQUENCE [LARGE SCALE GENOMIC DNA]</scope>
    <source>
        <strain evidence="1 2">H1304</strain>
    </source>
</reference>